<dbReference type="RefSeq" id="WP_017174664.1">
    <property type="nucleotide sequence ID" value="NZ_CABMJU010000043.1"/>
</dbReference>
<name>A0A4Q9WNB3_STAHO</name>
<evidence type="ECO:0000313" key="2">
    <source>
        <dbReference type="Proteomes" id="UP000665944"/>
    </source>
</evidence>
<sequence length="77" mass="8983">MLSNYTSNIIKNIIVLVVSCIVFLVFFTNLYQNAHTEHMYEITDHTIPKKAILNDDYKNDIPDNTEQTDYKVFALVK</sequence>
<dbReference type="NCBIfam" id="NF041581">
    <property type="entry name" value="SosA"/>
    <property type="match status" value="1"/>
</dbReference>
<dbReference type="InterPro" id="IPR048170">
    <property type="entry name" value="SosA-like"/>
</dbReference>
<organism evidence="1 2">
    <name type="scientific">Staphylococcus hominis</name>
    <dbReference type="NCBI Taxonomy" id="1290"/>
    <lineage>
        <taxon>Bacteria</taxon>
        <taxon>Bacillati</taxon>
        <taxon>Bacillota</taxon>
        <taxon>Bacilli</taxon>
        <taxon>Bacillales</taxon>
        <taxon>Staphylococcaceae</taxon>
        <taxon>Staphylococcus</taxon>
    </lineage>
</organism>
<dbReference type="Proteomes" id="UP000665944">
    <property type="component" value="Unassembled WGS sequence"/>
</dbReference>
<dbReference type="EMBL" id="JAGHKT020000015">
    <property type="protein sequence ID" value="MCM5672957.1"/>
    <property type="molecule type" value="Genomic_DNA"/>
</dbReference>
<proteinExistence type="predicted"/>
<comment type="caution">
    <text evidence="1">The sequence shown here is derived from an EMBL/GenBank/DDBJ whole genome shotgun (WGS) entry which is preliminary data.</text>
</comment>
<accession>A0A4Q9WNB3</accession>
<keyword evidence="2" id="KW-1185">Reference proteome</keyword>
<dbReference type="AlphaFoldDB" id="A0A4Q9WNB3"/>
<gene>
    <name evidence="1" type="ORF">J7T32_009415</name>
</gene>
<evidence type="ECO:0000313" key="1">
    <source>
        <dbReference type="EMBL" id="MCM5672957.1"/>
    </source>
</evidence>
<protein>
    <submittedName>
        <fullName evidence="1">Uncharacterized protein</fullName>
    </submittedName>
</protein>
<reference evidence="1 2" key="1">
    <citation type="submission" date="2022-06" db="EMBL/GenBank/DDBJ databases">
        <title>Staphylococcus hominis ShoR14 genome sequence.</title>
        <authorList>
            <person name="Yeo C.C."/>
            <person name="Chew C.H."/>
            <person name="Che Hamzah A.M."/>
            <person name="Al-Trad E.I."/>
        </authorList>
    </citation>
    <scope>NUCLEOTIDE SEQUENCE [LARGE SCALE GENOMIC DNA]</scope>
    <source>
        <strain evidence="1 2">ShoR14</strain>
    </source>
</reference>